<evidence type="ECO:0000313" key="2">
    <source>
        <dbReference type="Proteomes" id="UP000198620"/>
    </source>
</evidence>
<accession>A0A1H7I8R6</accession>
<dbReference type="RefSeq" id="WP_177171745.1">
    <property type="nucleotide sequence ID" value="NZ_FOBH01000002.1"/>
</dbReference>
<evidence type="ECO:0000313" key="1">
    <source>
        <dbReference type="EMBL" id="SEK58734.1"/>
    </source>
</evidence>
<organism evidence="1 2">
    <name type="scientific">Nitrosovibrio tenuis</name>
    <dbReference type="NCBI Taxonomy" id="1233"/>
    <lineage>
        <taxon>Bacteria</taxon>
        <taxon>Pseudomonadati</taxon>
        <taxon>Pseudomonadota</taxon>
        <taxon>Betaproteobacteria</taxon>
        <taxon>Nitrosomonadales</taxon>
        <taxon>Nitrosomonadaceae</taxon>
        <taxon>Nitrosovibrio</taxon>
    </lineage>
</organism>
<sequence>MNAVAGIDLLHKDAIAEALLQMLKWLFFSQNIEDDPGWSREINSGDKLL</sequence>
<dbReference type="EMBL" id="FOBH01000002">
    <property type="protein sequence ID" value="SEK58734.1"/>
    <property type="molecule type" value="Genomic_DNA"/>
</dbReference>
<name>A0A1H7I8R6_9PROT</name>
<gene>
    <name evidence="1" type="ORF">SAMN05216387_10290</name>
</gene>
<keyword evidence="2" id="KW-1185">Reference proteome</keyword>
<dbReference type="AlphaFoldDB" id="A0A1H7I8R6"/>
<dbReference type="STRING" id="1233.SAMN05216387_10290"/>
<dbReference type="Proteomes" id="UP000198620">
    <property type="component" value="Unassembled WGS sequence"/>
</dbReference>
<proteinExistence type="predicted"/>
<protein>
    <submittedName>
        <fullName evidence="1">Uncharacterized protein</fullName>
    </submittedName>
</protein>
<reference evidence="1 2" key="1">
    <citation type="submission" date="2016-10" db="EMBL/GenBank/DDBJ databases">
        <authorList>
            <person name="de Groot N.N."/>
        </authorList>
    </citation>
    <scope>NUCLEOTIDE SEQUENCE [LARGE SCALE GENOMIC DNA]</scope>
    <source>
        <strain evidence="1 2">Nv1</strain>
    </source>
</reference>